<accession>A0A174HSN8</accession>
<evidence type="ECO:0000313" key="5">
    <source>
        <dbReference type="Proteomes" id="UP000261257"/>
    </source>
</evidence>
<dbReference type="InterPro" id="IPR001584">
    <property type="entry name" value="Integrase_cat-core"/>
</dbReference>
<dbReference type="InterPro" id="IPR012337">
    <property type="entry name" value="RNaseH-like_sf"/>
</dbReference>
<dbReference type="InterPro" id="IPR047797">
    <property type="entry name" value="ISNCY_transpos"/>
</dbReference>
<dbReference type="PROSITE" id="PS50994">
    <property type="entry name" value="INTEGRASE"/>
    <property type="match status" value="1"/>
</dbReference>
<dbReference type="SUPFAM" id="SSF46689">
    <property type="entry name" value="Homeodomain-like"/>
    <property type="match status" value="1"/>
</dbReference>
<dbReference type="GO" id="GO:0003676">
    <property type="term" value="F:nucleic acid binding"/>
    <property type="evidence" value="ECO:0007669"/>
    <property type="project" value="InterPro"/>
</dbReference>
<proteinExistence type="predicted"/>
<dbReference type="AlphaFoldDB" id="A0A174HSN8"/>
<dbReference type="PANTHER" id="PTHR35004">
    <property type="entry name" value="TRANSPOSASE RV3428C-RELATED"/>
    <property type="match status" value="1"/>
</dbReference>
<dbReference type="InterPro" id="IPR009057">
    <property type="entry name" value="Homeodomain-like_sf"/>
</dbReference>
<dbReference type="SUPFAM" id="SSF53098">
    <property type="entry name" value="Ribonuclease H-like"/>
    <property type="match status" value="1"/>
</dbReference>
<evidence type="ECO:0000259" key="1">
    <source>
        <dbReference type="PROSITE" id="PS50994"/>
    </source>
</evidence>
<dbReference type="Proteomes" id="UP000095651">
    <property type="component" value="Unassembled WGS sequence"/>
</dbReference>
<dbReference type="PANTHER" id="PTHR35004:SF7">
    <property type="entry name" value="INTEGRASE PROTEIN"/>
    <property type="match status" value="1"/>
</dbReference>
<feature type="domain" description="Integrase catalytic" evidence="1">
    <location>
        <begin position="155"/>
        <end position="340"/>
    </location>
</feature>
<evidence type="ECO:0000313" key="3">
    <source>
        <dbReference type="EMBL" id="RGL90554.1"/>
    </source>
</evidence>
<protein>
    <submittedName>
        <fullName evidence="3">ISNCY family transposase</fullName>
    </submittedName>
    <submittedName>
        <fullName evidence="2">Transposase and inactivated derivatives</fullName>
    </submittedName>
</protein>
<dbReference type="Gene3D" id="3.30.420.10">
    <property type="entry name" value="Ribonuclease H-like superfamily/Ribonuclease H"/>
    <property type="match status" value="1"/>
</dbReference>
<reference evidence="2 4" key="1">
    <citation type="submission" date="2015-09" db="EMBL/GenBank/DDBJ databases">
        <authorList>
            <consortium name="Pathogen Informatics"/>
        </authorList>
    </citation>
    <scope>NUCLEOTIDE SEQUENCE [LARGE SCALE GENOMIC DNA]</scope>
    <source>
        <strain evidence="2 4">2789STDY5608850</strain>
    </source>
</reference>
<organism evidence="2 4">
    <name type="scientific">Hungatella hathewayi</name>
    <dbReference type="NCBI Taxonomy" id="154046"/>
    <lineage>
        <taxon>Bacteria</taxon>
        <taxon>Bacillati</taxon>
        <taxon>Bacillota</taxon>
        <taxon>Clostridia</taxon>
        <taxon>Lachnospirales</taxon>
        <taxon>Lachnospiraceae</taxon>
        <taxon>Hungatella</taxon>
    </lineage>
</organism>
<dbReference type="RefSeq" id="WP_055657671.1">
    <property type="nucleotide sequence ID" value="NZ_CABIXC010000011.1"/>
</dbReference>
<evidence type="ECO:0000313" key="2">
    <source>
        <dbReference type="EMBL" id="CUO76138.1"/>
    </source>
</evidence>
<name>A0A174HSN8_9FIRM</name>
<reference evidence="3 5" key="2">
    <citation type="submission" date="2018-08" db="EMBL/GenBank/DDBJ databases">
        <title>A genome reference for cultivated species of the human gut microbiota.</title>
        <authorList>
            <person name="Zou Y."/>
            <person name="Xue W."/>
            <person name="Luo G."/>
        </authorList>
    </citation>
    <scope>NUCLEOTIDE SEQUENCE [LARGE SCALE GENOMIC DNA]</scope>
    <source>
        <strain evidence="3 5">TF05-11AC</strain>
    </source>
</reference>
<dbReference type="EMBL" id="CYZE01000011">
    <property type="protein sequence ID" value="CUO76138.1"/>
    <property type="molecule type" value="Genomic_DNA"/>
</dbReference>
<dbReference type="NCBIfam" id="NF033594">
    <property type="entry name" value="transpos_ISNCY_2"/>
    <property type="match status" value="1"/>
</dbReference>
<sequence length="461" mass="53447">MKEQEKYEIIKKLVETSGNKDNAALKLSVSRRQINRMMKGYKEQGKAFFVHGNRGRKPATALSEDIRKRIVSLYQEQYFDANFTHFTQLLAEREGILVSTTTIQSILEEHYILSPMVTKAKQKRISAHLKAVQKTASHKEAVEIQKNLVAVEDAHTRKPRKAFFGEQEQMDASPHEWFGGSVTHLHIAVDDCTGRITAAYFDTQETLNAYYHLFHQILTAYGIPYGFFTDRRTVFEYRQKNRTELAEDTYTQFAYSCKQFGVELECSSIPQAKSRVERMFKTLQSRLPVELRLAGITEINAANEFLRSYIAKYNAEFALPLNGIKSVFEKQPDQEKINLTLAILTERVVDAGHCIQKDKTHYRMLDKSGRQVHYLKGTKVMVIQAFDGQLFCIVNENTVLVLEEVPEYEKTSRAFAPEIPREKPKKRYIPPMSHPWRRSTFIRFAQKQPHRIEMELSANRY</sequence>
<dbReference type="GO" id="GO:0015074">
    <property type="term" value="P:DNA integration"/>
    <property type="evidence" value="ECO:0007669"/>
    <property type="project" value="InterPro"/>
</dbReference>
<dbReference type="InterPro" id="IPR036397">
    <property type="entry name" value="RNaseH_sf"/>
</dbReference>
<dbReference type="Gene3D" id="1.10.10.60">
    <property type="entry name" value="Homeodomain-like"/>
    <property type="match status" value="1"/>
</dbReference>
<evidence type="ECO:0000313" key="4">
    <source>
        <dbReference type="Proteomes" id="UP000095651"/>
    </source>
</evidence>
<dbReference type="EMBL" id="QSSQ01000104">
    <property type="protein sequence ID" value="RGL90554.1"/>
    <property type="molecule type" value="Genomic_DNA"/>
</dbReference>
<gene>
    <name evidence="3" type="ORF">DXC39_34005</name>
    <name evidence="2" type="ORF">ERS852407_03868</name>
</gene>
<dbReference type="Proteomes" id="UP000261257">
    <property type="component" value="Unassembled WGS sequence"/>
</dbReference>